<evidence type="ECO:0000313" key="2">
    <source>
        <dbReference type="EMBL" id="CAB0036442.1"/>
    </source>
</evidence>
<dbReference type="InterPro" id="IPR000330">
    <property type="entry name" value="SNF2_N"/>
</dbReference>
<dbReference type="InterPro" id="IPR014001">
    <property type="entry name" value="Helicase_ATP-bd"/>
</dbReference>
<evidence type="ECO:0000313" key="3">
    <source>
        <dbReference type="Proteomes" id="UP000479190"/>
    </source>
</evidence>
<dbReference type="GO" id="GO:0016887">
    <property type="term" value="F:ATP hydrolysis activity"/>
    <property type="evidence" value="ECO:0007669"/>
    <property type="project" value="InterPro"/>
</dbReference>
<dbReference type="SMART" id="SM00487">
    <property type="entry name" value="DEXDc"/>
    <property type="match status" value="1"/>
</dbReference>
<dbReference type="PANTHER" id="PTHR36498">
    <property type="entry name" value="TATA-BINDING PROTEIN-ASSOCIATED FACTOR 172"/>
    <property type="match status" value="1"/>
</dbReference>
<dbReference type="PANTHER" id="PTHR36498:SF1">
    <property type="entry name" value="TATA-BINDING PROTEIN-ASSOCIATED FACTOR 172"/>
    <property type="match status" value="1"/>
</dbReference>
<evidence type="ECO:0000259" key="1">
    <source>
        <dbReference type="SMART" id="SM00487"/>
    </source>
</evidence>
<dbReference type="SUPFAM" id="SSF52540">
    <property type="entry name" value="P-loop containing nucleoside triphosphate hydrolases"/>
    <property type="match status" value="1"/>
</dbReference>
<dbReference type="GO" id="GO:0003677">
    <property type="term" value="F:DNA binding"/>
    <property type="evidence" value="ECO:0007669"/>
    <property type="project" value="InterPro"/>
</dbReference>
<protein>
    <recommendedName>
        <fullName evidence="1">Helicase ATP-binding domain-containing protein</fullName>
    </recommendedName>
</protein>
<dbReference type="InterPro" id="IPR038718">
    <property type="entry name" value="SNF2-like_sf"/>
</dbReference>
<dbReference type="InterPro" id="IPR044972">
    <property type="entry name" value="Mot1"/>
</dbReference>
<dbReference type="Gene3D" id="3.40.50.10810">
    <property type="entry name" value="Tandem AAA-ATPase domain"/>
    <property type="match status" value="1"/>
</dbReference>
<dbReference type="Pfam" id="PF00176">
    <property type="entry name" value="SNF2-rel_dom"/>
    <property type="match status" value="1"/>
</dbReference>
<reference evidence="2 3" key="1">
    <citation type="submission" date="2020-02" db="EMBL/GenBank/DDBJ databases">
        <authorList>
            <person name="Ferguson B K."/>
        </authorList>
    </citation>
    <scope>NUCLEOTIDE SEQUENCE [LARGE SCALE GENOMIC DNA]</scope>
</reference>
<organism evidence="2 3">
    <name type="scientific">Trichogramma brassicae</name>
    <dbReference type="NCBI Taxonomy" id="86971"/>
    <lineage>
        <taxon>Eukaryota</taxon>
        <taxon>Metazoa</taxon>
        <taxon>Ecdysozoa</taxon>
        <taxon>Arthropoda</taxon>
        <taxon>Hexapoda</taxon>
        <taxon>Insecta</taxon>
        <taxon>Pterygota</taxon>
        <taxon>Neoptera</taxon>
        <taxon>Endopterygota</taxon>
        <taxon>Hymenoptera</taxon>
        <taxon>Apocrita</taxon>
        <taxon>Proctotrupomorpha</taxon>
        <taxon>Chalcidoidea</taxon>
        <taxon>Trichogrammatidae</taxon>
        <taxon>Trichogramma</taxon>
    </lineage>
</organism>
<proteinExistence type="predicted"/>
<dbReference type="AlphaFoldDB" id="A0A6H5IP95"/>
<keyword evidence="3" id="KW-1185">Reference proteome</keyword>
<sequence>MPAMCDHAADGSEKGDTTIDDGIVQDRRLYQLYSTKLLNFSILKMMRIRYVKHRNQKLIVDKELLNNEKNEEWQFLNQLFNPQKIPQTILDVPVSVKLRSYQQEGLNWLDFLNRCKLHGVLCDDMGLGKTLQTLCILAVDHHRTPIVPPSIIICPPTLIGHWIGEVEKFFHESNLSAIAYVGNPQEHEEVRRKARRVRTKAKSNFGRRWLARDTSGSDDVYGSTVEHGVTRSDFTELGLGYLYKSPAGGALTFLPLLGGGMASNVDAAAQSRTQVPAFARLIATKRAMDAAGSRVLEQRRQQRLAELEEERARQEVIAFQQATEQRARELQQRRRLAALECRRARAHSDEALPPAPRPRNCWVCGLPGVLCGRECPNRANHPKRNTKATYDHATTHQPKRQCYAKGCVEPRRRHGRCESSHRVLSQPAISARTRIA</sequence>
<feature type="domain" description="Helicase ATP-binding" evidence="1">
    <location>
        <begin position="94"/>
        <end position="302"/>
    </location>
</feature>
<dbReference type="InterPro" id="IPR027417">
    <property type="entry name" value="P-loop_NTPase"/>
</dbReference>
<gene>
    <name evidence="2" type="ORF">TBRA_LOCUS8309</name>
</gene>
<dbReference type="OrthoDB" id="10252227at2759"/>
<name>A0A6H5IP95_9HYME</name>
<dbReference type="GO" id="GO:0005524">
    <property type="term" value="F:ATP binding"/>
    <property type="evidence" value="ECO:0007669"/>
    <property type="project" value="InterPro"/>
</dbReference>
<accession>A0A6H5IP95</accession>
<dbReference type="EMBL" id="CADCXV010000816">
    <property type="protein sequence ID" value="CAB0036442.1"/>
    <property type="molecule type" value="Genomic_DNA"/>
</dbReference>
<dbReference type="GO" id="GO:0017025">
    <property type="term" value="F:TBP-class protein binding"/>
    <property type="evidence" value="ECO:0007669"/>
    <property type="project" value="InterPro"/>
</dbReference>
<dbReference type="Proteomes" id="UP000479190">
    <property type="component" value="Unassembled WGS sequence"/>
</dbReference>